<dbReference type="Gene3D" id="1.10.10.10">
    <property type="entry name" value="Winged helix-like DNA-binding domain superfamily/Winged helix DNA-binding domain"/>
    <property type="match status" value="1"/>
</dbReference>
<dbReference type="SUPFAM" id="SSF46785">
    <property type="entry name" value="Winged helix' DNA-binding domain"/>
    <property type="match status" value="2"/>
</dbReference>
<dbReference type="InterPro" id="IPR036390">
    <property type="entry name" value="WH_DNA-bd_sf"/>
</dbReference>
<sequence>MSLTKRRKQFLTSVIQIFNETGEPVHYGDIARALNVSKWTAYDVLKILEQQGLIKSEYSVMSKNSSPGRSNILFSPTQKAYEALEMFESELPHREEWNSTRNHLLKRFKEKKTRDVHKFIEELVGEIQEIELPLLYNAYVIILFLTLLIAISQGSINAISGILLISPKPEMKLLLFVGTAFGAIIKKELNLIPQVKLNAYIDMFQNQLNKVSLKEKILLGEFLDEALMVAG</sequence>
<dbReference type="EMBL" id="CP059066">
    <property type="protein sequence ID" value="QSQ08398.1"/>
    <property type="molecule type" value="Genomic_DNA"/>
</dbReference>
<proteinExistence type="predicted"/>
<evidence type="ECO:0000313" key="2">
    <source>
        <dbReference type="EMBL" id="QSQ08398.1"/>
    </source>
</evidence>
<feature type="transmembrane region" description="Helical" evidence="1">
    <location>
        <begin position="138"/>
        <end position="165"/>
    </location>
</feature>
<dbReference type="AlphaFoldDB" id="A0A8A0RLB1"/>
<evidence type="ECO:0000313" key="3">
    <source>
        <dbReference type="Proteomes" id="UP000662904"/>
    </source>
</evidence>
<name>A0A8A0RLB1_9FIRM</name>
<dbReference type="InterPro" id="IPR036388">
    <property type="entry name" value="WH-like_DNA-bd_sf"/>
</dbReference>
<dbReference type="Proteomes" id="UP000662904">
    <property type="component" value="Chromosome"/>
</dbReference>
<dbReference type="RefSeq" id="WP_206708612.1">
    <property type="nucleotide sequence ID" value="NZ_CP059066.1"/>
</dbReference>
<keyword evidence="1" id="KW-0812">Transmembrane</keyword>
<reference evidence="2" key="1">
    <citation type="submission" date="2020-07" db="EMBL/GenBank/DDBJ databases">
        <title>Koleobacter methoxysyntrophicus gen. nov., sp. nov., a novel anaerobic bacterium isolated from deep subsurface oil field and proposal of Koleobacterales ord. nov. in the phylum Firmicutes.</title>
        <authorList>
            <person name="Sakamoto S."/>
            <person name="Tamaki H."/>
        </authorList>
    </citation>
    <scope>NUCLEOTIDE SEQUENCE</scope>
    <source>
        <strain evidence="2">NRmbB1</strain>
    </source>
</reference>
<protein>
    <recommendedName>
        <fullName evidence="4">HTH dtxR-type domain-containing protein</fullName>
    </recommendedName>
</protein>
<dbReference type="KEGG" id="kme:H0A61_00720"/>
<keyword evidence="3" id="KW-1185">Reference proteome</keyword>
<keyword evidence="1" id="KW-1133">Transmembrane helix</keyword>
<organism evidence="2 3">
    <name type="scientific">Koleobacter methoxysyntrophicus</name>
    <dbReference type="NCBI Taxonomy" id="2751313"/>
    <lineage>
        <taxon>Bacteria</taxon>
        <taxon>Bacillati</taxon>
        <taxon>Bacillota</taxon>
        <taxon>Clostridia</taxon>
        <taxon>Koleobacterales</taxon>
        <taxon>Koleobacteraceae</taxon>
        <taxon>Koleobacter</taxon>
    </lineage>
</organism>
<gene>
    <name evidence="2" type="ORF">H0A61_00720</name>
</gene>
<evidence type="ECO:0000256" key="1">
    <source>
        <dbReference type="SAM" id="Phobius"/>
    </source>
</evidence>
<keyword evidence="1" id="KW-0472">Membrane</keyword>
<evidence type="ECO:0008006" key="4">
    <source>
        <dbReference type="Google" id="ProtNLM"/>
    </source>
</evidence>
<accession>A0A8A0RLB1</accession>